<evidence type="ECO:0000313" key="1">
    <source>
        <dbReference type="EMBL" id="GGF45513.1"/>
    </source>
</evidence>
<dbReference type="EMBL" id="BMJQ01000022">
    <property type="protein sequence ID" value="GGF45513.1"/>
    <property type="molecule type" value="Genomic_DNA"/>
</dbReference>
<dbReference type="AlphaFoldDB" id="A0A8J2YZH0"/>
<sequence length="139" mass="15595">MPPLLDANVTDFQSKVAADDPNCREYAGQATIDGKEQKIVGRACLQSDGSWRVAEGSPENPSQYTAVYPAYAPGYYPGYYYSDYYDPWFWDPPFFFGGSFVFFDHRFHHHDHGFHGGHGHFMHHGGMGHATMGGMGHRG</sequence>
<accession>A0A8J2YZH0</accession>
<keyword evidence="2" id="KW-1185">Reference proteome</keyword>
<protein>
    <submittedName>
        <fullName evidence="1">Uncharacterized protein</fullName>
    </submittedName>
</protein>
<dbReference type="Proteomes" id="UP000646365">
    <property type="component" value="Unassembled WGS sequence"/>
</dbReference>
<evidence type="ECO:0000313" key="2">
    <source>
        <dbReference type="Proteomes" id="UP000646365"/>
    </source>
</evidence>
<reference evidence="1" key="1">
    <citation type="journal article" date="2014" name="Int. J. Syst. Evol. Microbiol.">
        <title>Complete genome sequence of Corynebacterium casei LMG S-19264T (=DSM 44701T), isolated from a smear-ripened cheese.</title>
        <authorList>
            <consortium name="US DOE Joint Genome Institute (JGI-PGF)"/>
            <person name="Walter F."/>
            <person name="Albersmeier A."/>
            <person name="Kalinowski J."/>
            <person name="Ruckert C."/>
        </authorList>
    </citation>
    <scope>NUCLEOTIDE SEQUENCE</scope>
    <source>
        <strain evidence="1">CGMCC 1.15725</strain>
    </source>
</reference>
<reference evidence="1" key="2">
    <citation type="submission" date="2020-09" db="EMBL/GenBank/DDBJ databases">
        <authorList>
            <person name="Sun Q."/>
            <person name="Zhou Y."/>
        </authorList>
    </citation>
    <scope>NUCLEOTIDE SEQUENCE</scope>
    <source>
        <strain evidence="1">CGMCC 1.15725</strain>
    </source>
</reference>
<proteinExistence type="predicted"/>
<comment type="caution">
    <text evidence="1">The sequence shown here is derived from an EMBL/GenBank/DDBJ whole genome shotgun (WGS) entry which is preliminary data.</text>
</comment>
<gene>
    <name evidence="1" type="ORF">GCM10011611_59930</name>
</gene>
<name>A0A8J2YZH0_9PROT</name>
<dbReference type="RefSeq" id="WP_189051869.1">
    <property type="nucleotide sequence ID" value="NZ_BMJQ01000022.1"/>
</dbReference>
<organism evidence="1 2">
    <name type="scientific">Aliidongia dinghuensis</name>
    <dbReference type="NCBI Taxonomy" id="1867774"/>
    <lineage>
        <taxon>Bacteria</taxon>
        <taxon>Pseudomonadati</taxon>
        <taxon>Pseudomonadota</taxon>
        <taxon>Alphaproteobacteria</taxon>
        <taxon>Rhodospirillales</taxon>
        <taxon>Dongiaceae</taxon>
        <taxon>Aliidongia</taxon>
    </lineage>
</organism>